<dbReference type="SUPFAM" id="SSF48403">
    <property type="entry name" value="Ankyrin repeat"/>
    <property type="match status" value="1"/>
</dbReference>
<evidence type="ECO:0000313" key="5">
    <source>
        <dbReference type="Proteomes" id="UP000718593"/>
    </source>
</evidence>
<dbReference type="InterPro" id="IPR002110">
    <property type="entry name" value="Ankyrin_rpt"/>
</dbReference>
<keyword evidence="2 3" id="KW-0040">ANK repeat</keyword>
<proteinExistence type="predicted"/>
<comment type="caution">
    <text evidence="4">The sequence shown here is derived from an EMBL/GenBank/DDBJ whole genome shotgun (WGS) entry which is preliminary data.</text>
</comment>
<dbReference type="GO" id="GO:0085020">
    <property type="term" value="P:protein K6-linked ubiquitination"/>
    <property type="evidence" value="ECO:0007669"/>
    <property type="project" value="TreeGrafter"/>
</dbReference>
<dbReference type="PROSITE" id="PS50297">
    <property type="entry name" value="ANK_REP_REGION"/>
    <property type="match status" value="1"/>
</dbReference>
<sequence length="193" mass="20257">MSQGRPPSKLITSIRSARLSDVIDALRDGADIEEADMHGYRGLPLRTACFEGNPAIVRELLAHGANPNSATSDGSGAPLRLALRRGHQDIVALLLQHGATPPVEPATSQPAREIGCEARVPAAPSGQPTATVPYDNLIEFTPTHFRRGQGSDSLAADEAAFGTATEAISADLMFLEEDETPAPFPRGQATPAG</sequence>
<dbReference type="PANTHER" id="PTHR24171">
    <property type="entry name" value="ANKYRIN REPEAT DOMAIN-CONTAINING PROTEIN 39-RELATED"/>
    <property type="match status" value="1"/>
</dbReference>
<evidence type="ECO:0000256" key="1">
    <source>
        <dbReference type="ARBA" id="ARBA00022737"/>
    </source>
</evidence>
<accession>A0A930BRP3</accession>
<evidence type="ECO:0000256" key="2">
    <source>
        <dbReference type="ARBA" id="ARBA00023043"/>
    </source>
</evidence>
<dbReference type="Gene3D" id="1.25.40.20">
    <property type="entry name" value="Ankyrin repeat-containing domain"/>
    <property type="match status" value="1"/>
</dbReference>
<dbReference type="AlphaFoldDB" id="A0A930BRP3"/>
<organism evidence="4 5">
    <name type="scientific">Dechloromonas agitata</name>
    <dbReference type="NCBI Taxonomy" id="73030"/>
    <lineage>
        <taxon>Bacteria</taxon>
        <taxon>Pseudomonadati</taxon>
        <taxon>Pseudomonadota</taxon>
        <taxon>Betaproteobacteria</taxon>
        <taxon>Rhodocyclales</taxon>
        <taxon>Azonexaceae</taxon>
        <taxon>Dechloromonas</taxon>
    </lineage>
</organism>
<dbReference type="Pfam" id="PF12796">
    <property type="entry name" value="Ank_2"/>
    <property type="match status" value="1"/>
</dbReference>
<dbReference type="InterPro" id="IPR036770">
    <property type="entry name" value="Ankyrin_rpt-contain_sf"/>
</dbReference>
<protein>
    <submittedName>
        <fullName evidence="4">Ankyrin repeat domain-containing protein</fullName>
    </submittedName>
</protein>
<name>A0A930BRP3_9RHOO</name>
<keyword evidence="1" id="KW-0677">Repeat</keyword>
<dbReference type="PROSITE" id="PS50088">
    <property type="entry name" value="ANK_REPEAT"/>
    <property type="match status" value="2"/>
</dbReference>
<gene>
    <name evidence="4" type="ORF">HXL68_03395</name>
</gene>
<evidence type="ECO:0000256" key="3">
    <source>
        <dbReference type="PROSITE-ProRule" id="PRU00023"/>
    </source>
</evidence>
<dbReference type="GO" id="GO:0004842">
    <property type="term" value="F:ubiquitin-protein transferase activity"/>
    <property type="evidence" value="ECO:0007669"/>
    <property type="project" value="TreeGrafter"/>
</dbReference>
<feature type="repeat" description="ANK" evidence="3">
    <location>
        <begin position="40"/>
        <end position="72"/>
    </location>
</feature>
<evidence type="ECO:0000313" key="4">
    <source>
        <dbReference type="EMBL" id="MBF1164066.1"/>
    </source>
</evidence>
<dbReference type="PANTHER" id="PTHR24171:SF8">
    <property type="entry name" value="BRCA1-ASSOCIATED RING DOMAIN PROTEIN 1"/>
    <property type="match status" value="1"/>
</dbReference>
<dbReference type="EMBL" id="JABZMI010000035">
    <property type="protein sequence ID" value="MBF1164066.1"/>
    <property type="molecule type" value="Genomic_DNA"/>
</dbReference>
<reference evidence="4" key="1">
    <citation type="submission" date="2020-04" db="EMBL/GenBank/DDBJ databases">
        <title>Deep metagenomics examines the oral microbiome during advanced dental caries in children, revealing novel taxa and co-occurrences with host molecules.</title>
        <authorList>
            <person name="Baker J.L."/>
            <person name="Morton J.T."/>
            <person name="Dinis M."/>
            <person name="Alvarez R."/>
            <person name="Tran N.C."/>
            <person name="Knight R."/>
            <person name="Edlund A."/>
        </authorList>
    </citation>
    <scope>NUCLEOTIDE SEQUENCE</scope>
    <source>
        <strain evidence="4">JCVI_32_bin.24</strain>
    </source>
</reference>
<feature type="repeat" description="ANK" evidence="3">
    <location>
        <begin position="74"/>
        <end position="106"/>
    </location>
</feature>
<dbReference type="SMART" id="SM00248">
    <property type="entry name" value="ANK"/>
    <property type="match status" value="2"/>
</dbReference>
<dbReference type="Proteomes" id="UP000718593">
    <property type="component" value="Unassembled WGS sequence"/>
</dbReference>